<dbReference type="AlphaFoldDB" id="A0AAN4UDB2"/>
<dbReference type="NCBIfam" id="TIGR00260">
    <property type="entry name" value="thrC"/>
    <property type="match status" value="1"/>
</dbReference>
<evidence type="ECO:0000259" key="7">
    <source>
        <dbReference type="Pfam" id="PF14821"/>
    </source>
</evidence>
<proteinExistence type="inferred from homology"/>
<evidence type="ECO:0000313" key="11">
    <source>
        <dbReference type="Proteomes" id="UP000886607"/>
    </source>
</evidence>
<evidence type="ECO:0000256" key="5">
    <source>
        <dbReference type="PIRSR" id="PIRSR604450-51"/>
    </source>
</evidence>
<sequence length="496" mass="55170">MALFYKSTRDPKNVVSASQAILQGLAVDGGLYVPTEIPKPVLDFAELAEQSYQEIAAQIMQLFLPDFTQDELRDCINQAYDQKFDDPKITPLVKADGQYYLELFHGPTLAFKDLALSILPHLMKKAAQKNNLDKEIVILTATSGDTGKSAMAGFADVENTKIVVFYPENGVSPIQERQMVTQKGANTFVAAIEGNFDDAQTKVKQLFNDENLRSKMAQNNKAFSSANSINIGRLVPQIVYYVYAYTRLIKTGRIKSGEEINVSVPTGNFGDILAGFYAKKMGLPIRRLVCASNQNNVLTDFFQTGNYDRNRPFYVTSSPSMDILVSSNLERLLFYLAKEDTVQTKQLMDGLNEKGTYTITPEMKQGLTDFFADFASEEETAETIRKMYEDADYVVDPHTAVASCVAEKYQVEEGTALPTVVLSTASPYKFPQAVLQAITKEDTVAEGFAAIDKLQRLAKKPIPAGIKELEHAKVKHQSKISADQMTHYVEKVLDLQ</sequence>
<dbReference type="InterPro" id="IPR004450">
    <property type="entry name" value="Thr_synthase-like"/>
</dbReference>
<dbReference type="Pfam" id="PF00291">
    <property type="entry name" value="PALP"/>
    <property type="match status" value="1"/>
</dbReference>
<dbReference type="InterPro" id="IPR036052">
    <property type="entry name" value="TrpB-like_PALP_sf"/>
</dbReference>
<evidence type="ECO:0000259" key="6">
    <source>
        <dbReference type="Pfam" id="PF00291"/>
    </source>
</evidence>
<dbReference type="InterPro" id="IPR029144">
    <property type="entry name" value="Thr_synth_N"/>
</dbReference>
<name>A0AAN4UDB2_9ENTE</name>
<dbReference type="KEGG" id="tkr:C7K43_03690"/>
<dbReference type="EC" id="4.2.3.1" evidence="4"/>
<evidence type="ECO:0000256" key="3">
    <source>
        <dbReference type="ARBA" id="ARBA00022898"/>
    </source>
</evidence>
<evidence type="ECO:0000313" key="8">
    <source>
        <dbReference type="EMBL" id="GEQ50374.1"/>
    </source>
</evidence>
<dbReference type="EMBL" id="BKBO01000046">
    <property type="protein sequence ID" value="GEQ50374.1"/>
    <property type="molecule type" value="Genomic_DNA"/>
</dbReference>
<dbReference type="EMBL" id="BKBQ01000045">
    <property type="protein sequence ID" value="GEQ55375.1"/>
    <property type="molecule type" value="Genomic_DNA"/>
</dbReference>
<dbReference type="GO" id="GO:0009088">
    <property type="term" value="P:threonine biosynthetic process"/>
    <property type="evidence" value="ECO:0007669"/>
    <property type="project" value="UniProtKB-UniRule"/>
</dbReference>
<evidence type="ECO:0000256" key="4">
    <source>
        <dbReference type="NCBIfam" id="TIGR00260"/>
    </source>
</evidence>
<evidence type="ECO:0000313" key="10">
    <source>
        <dbReference type="Proteomes" id="UP000886597"/>
    </source>
</evidence>
<dbReference type="GO" id="GO:0004795">
    <property type="term" value="F:threonine synthase activity"/>
    <property type="evidence" value="ECO:0007669"/>
    <property type="project" value="UniProtKB-UniRule"/>
</dbReference>
<comment type="caution">
    <text evidence="9">The sequence shown here is derived from an EMBL/GenBank/DDBJ whole genome shotgun (WGS) entry which is preliminary data.</text>
</comment>
<dbReference type="RefSeq" id="WP_124005619.1">
    <property type="nucleotide sequence ID" value="NZ_BJYN01000020.1"/>
</dbReference>
<dbReference type="CDD" id="cd01560">
    <property type="entry name" value="Thr-synth_2"/>
    <property type="match status" value="1"/>
</dbReference>
<dbReference type="Gene3D" id="3.40.50.1100">
    <property type="match status" value="2"/>
</dbReference>
<keyword evidence="3 5" id="KW-0663">Pyridoxal phosphate</keyword>
<feature type="domain" description="Threonine synthase N-terminal" evidence="7">
    <location>
        <begin position="5"/>
        <end position="80"/>
    </location>
</feature>
<comment type="similarity">
    <text evidence="2">Belongs to the threonine synthase family.</text>
</comment>
<dbReference type="Proteomes" id="UP000886607">
    <property type="component" value="Unassembled WGS sequence"/>
</dbReference>
<comment type="cofactor">
    <cofactor evidence="1 5">
        <name>pyridoxal 5'-phosphate</name>
        <dbReference type="ChEBI" id="CHEBI:597326"/>
    </cofactor>
</comment>
<dbReference type="InterPro" id="IPR037158">
    <property type="entry name" value="Thr_synth_N_sf"/>
</dbReference>
<organism evidence="9 10">
    <name type="scientific">Tetragenococcus koreensis</name>
    <dbReference type="NCBI Taxonomy" id="290335"/>
    <lineage>
        <taxon>Bacteria</taxon>
        <taxon>Bacillati</taxon>
        <taxon>Bacillota</taxon>
        <taxon>Bacilli</taxon>
        <taxon>Lactobacillales</taxon>
        <taxon>Enterococcaceae</taxon>
        <taxon>Tetragenococcus</taxon>
    </lineage>
</organism>
<accession>A0AAN4UDB2</accession>
<dbReference type="Gene3D" id="3.90.1380.10">
    <property type="entry name" value="Threonine synthase, N-terminal domain"/>
    <property type="match status" value="1"/>
</dbReference>
<protein>
    <recommendedName>
        <fullName evidence="4">Threonine synthase</fullName>
        <ecNumber evidence="4">4.2.3.1</ecNumber>
    </recommendedName>
</protein>
<evidence type="ECO:0000313" key="9">
    <source>
        <dbReference type="EMBL" id="GEQ55375.1"/>
    </source>
</evidence>
<dbReference type="GeneID" id="69985038"/>
<feature type="modified residue" description="N6-(pyridoxal phosphate)lysine" evidence="5">
    <location>
        <position position="112"/>
    </location>
</feature>
<dbReference type="SUPFAM" id="SSF53686">
    <property type="entry name" value="Tryptophan synthase beta subunit-like PLP-dependent enzymes"/>
    <property type="match status" value="1"/>
</dbReference>
<feature type="domain" description="Tryptophan synthase beta chain-like PALP" evidence="6">
    <location>
        <begin position="90"/>
        <end position="412"/>
    </location>
</feature>
<reference evidence="9" key="1">
    <citation type="submission" date="2019-08" db="EMBL/GenBank/DDBJ databases">
        <authorList>
            <person name="Ishikawa M."/>
            <person name="Suzuki T."/>
            <person name="Matsutani M."/>
        </authorList>
    </citation>
    <scope>NUCLEOTIDE SEQUENCE</scope>
    <source>
        <strain evidence="9">7C1</strain>
        <strain evidence="8">8C4</strain>
    </source>
</reference>
<keyword evidence="11" id="KW-1185">Reference proteome</keyword>
<evidence type="ECO:0000256" key="2">
    <source>
        <dbReference type="ARBA" id="ARBA00005517"/>
    </source>
</evidence>
<dbReference type="Proteomes" id="UP000886597">
    <property type="component" value="Unassembled WGS sequence"/>
</dbReference>
<dbReference type="GO" id="GO:0005737">
    <property type="term" value="C:cytoplasm"/>
    <property type="evidence" value="ECO:0007669"/>
    <property type="project" value="TreeGrafter"/>
</dbReference>
<evidence type="ECO:0000256" key="1">
    <source>
        <dbReference type="ARBA" id="ARBA00001933"/>
    </source>
</evidence>
<dbReference type="PANTHER" id="PTHR43515">
    <property type="entry name" value="THREONINE SYNTHASE-LIKE 1"/>
    <property type="match status" value="1"/>
</dbReference>
<reference evidence="9" key="2">
    <citation type="journal article" date="2020" name="Int. Dairy J.">
        <title>Lactic acid bacterial diversity in Brie cheese focusing on salt concentration and pH of isolation medium and characterisation of halophilic and alkaliphilic lactic acid bacterial isolates.</title>
        <authorList>
            <person name="Unno R."/>
            <person name="Matsutani M."/>
            <person name="Suzuki T."/>
            <person name="Kodama K."/>
            <person name="Matsushita H."/>
            <person name="Yamasato K."/>
            <person name="Koizumi Y."/>
            <person name="Ishikawa M."/>
        </authorList>
    </citation>
    <scope>NUCLEOTIDE SEQUENCE</scope>
    <source>
        <strain evidence="9">7C1</strain>
        <strain evidence="8">8C4</strain>
    </source>
</reference>
<dbReference type="InterPro" id="IPR001926">
    <property type="entry name" value="TrpB-like_PALP"/>
</dbReference>
<gene>
    <name evidence="9" type="primary">thrC</name>
    <name evidence="8" type="ORF">TK11N_22260</name>
    <name evidence="9" type="ORF">TK2N_22190</name>
</gene>
<dbReference type="PANTHER" id="PTHR43515:SF1">
    <property type="entry name" value="THREONINE SYNTHASE-LIKE 1"/>
    <property type="match status" value="1"/>
</dbReference>
<dbReference type="Pfam" id="PF14821">
    <property type="entry name" value="Thr_synth_N"/>
    <property type="match status" value="1"/>
</dbReference>